<dbReference type="EMBL" id="SMKA01000062">
    <property type="protein sequence ID" value="TDC29273.1"/>
    <property type="molecule type" value="Genomic_DNA"/>
</dbReference>
<organism evidence="4 5">
    <name type="scientific">Kribbella albertanoniae</name>
    <dbReference type="NCBI Taxonomy" id="1266829"/>
    <lineage>
        <taxon>Bacteria</taxon>
        <taxon>Bacillati</taxon>
        <taxon>Actinomycetota</taxon>
        <taxon>Actinomycetes</taxon>
        <taxon>Propionibacteriales</taxon>
        <taxon>Kribbellaceae</taxon>
        <taxon>Kribbella</taxon>
    </lineage>
</organism>
<feature type="compositionally biased region" description="Polar residues" evidence="2">
    <location>
        <begin position="24"/>
        <end position="38"/>
    </location>
</feature>
<dbReference type="InterPro" id="IPR009003">
    <property type="entry name" value="Peptidase_S1_PA"/>
</dbReference>
<feature type="region of interest" description="Disordered" evidence="2">
    <location>
        <begin position="24"/>
        <end position="96"/>
    </location>
</feature>
<sequence length="310" mass="32312">MLKPWLPAVAVTLLAASLIPTNPATANTVEEPSTSTSVKPADLPSTGDSFVWTPERRRSAKPLDAPPGGRIAPSDAGPRSPGVVVDPAPNKSKDGGAAAVAVPYGAGKLYVRSPAGLGSCTAAIVSSPKANLIITAAHCLHGGPGGGWYSDVSFFPAYDNGPSRLGEWKWDGARVPNAWIDFREYASDQGFVTVANQNGHRLQDVAGIANGLAWDDAPDQWTVEPSWPGAAPYNGQQRRTVWGRTTASAGRAVLKNAAGNGASGAAWLRDLTGSQGAGWIWAVHSQGRGADAVAHPNGRVVKDMWDQVIK</sequence>
<gene>
    <name evidence="4" type="ORF">E1261_16175</name>
</gene>
<dbReference type="InterPro" id="IPR050966">
    <property type="entry name" value="Glutamyl_endopeptidase"/>
</dbReference>
<evidence type="ECO:0000256" key="2">
    <source>
        <dbReference type="SAM" id="MobiDB-lite"/>
    </source>
</evidence>
<keyword evidence="5" id="KW-1185">Reference proteome</keyword>
<proteinExistence type="predicted"/>
<evidence type="ECO:0000313" key="4">
    <source>
        <dbReference type="EMBL" id="TDC29273.1"/>
    </source>
</evidence>
<dbReference type="PANTHER" id="PTHR15462:SF19">
    <property type="entry name" value="PEPTIDASE S1 DOMAIN-CONTAINING PROTEIN"/>
    <property type="match status" value="1"/>
</dbReference>
<dbReference type="Proteomes" id="UP000295075">
    <property type="component" value="Unassembled WGS sequence"/>
</dbReference>
<evidence type="ECO:0000256" key="1">
    <source>
        <dbReference type="ARBA" id="ARBA00022729"/>
    </source>
</evidence>
<dbReference type="PANTHER" id="PTHR15462">
    <property type="entry name" value="SERINE PROTEASE"/>
    <property type="match status" value="1"/>
</dbReference>
<dbReference type="InterPro" id="IPR043504">
    <property type="entry name" value="Peptidase_S1_PA_chymotrypsin"/>
</dbReference>
<comment type="caution">
    <text evidence="4">The sequence shown here is derived from an EMBL/GenBank/DDBJ whole genome shotgun (WGS) entry which is preliminary data.</text>
</comment>
<evidence type="ECO:0000256" key="3">
    <source>
        <dbReference type="SAM" id="SignalP"/>
    </source>
</evidence>
<dbReference type="RefSeq" id="WP_132407459.1">
    <property type="nucleotide sequence ID" value="NZ_SMKA01000062.1"/>
</dbReference>
<accession>A0A4R4Q382</accession>
<dbReference type="OrthoDB" id="5121599at2"/>
<dbReference type="Gene3D" id="2.40.10.10">
    <property type="entry name" value="Trypsin-like serine proteases"/>
    <property type="match status" value="2"/>
</dbReference>
<feature type="signal peptide" evidence="3">
    <location>
        <begin position="1"/>
        <end position="26"/>
    </location>
</feature>
<evidence type="ECO:0008006" key="6">
    <source>
        <dbReference type="Google" id="ProtNLM"/>
    </source>
</evidence>
<feature type="chain" id="PRO_5020386165" description="Trypsin-like serine protease" evidence="3">
    <location>
        <begin position="27"/>
        <end position="310"/>
    </location>
</feature>
<reference evidence="4 5" key="1">
    <citation type="submission" date="2019-03" db="EMBL/GenBank/DDBJ databases">
        <title>Draft genome sequences of novel Actinobacteria.</title>
        <authorList>
            <person name="Sahin N."/>
            <person name="Ay H."/>
            <person name="Saygin H."/>
        </authorList>
    </citation>
    <scope>NUCLEOTIDE SEQUENCE [LARGE SCALE GENOMIC DNA]</scope>
    <source>
        <strain evidence="4 5">JCM 30547</strain>
    </source>
</reference>
<protein>
    <recommendedName>
        <fullName evidence="6">Trypsin-like serine protease</fullName>
    </recommendedName>
</protein>
<keyword evidence="1 3" id="KW-0732">Signal</keyword>
<dbReference type="SUPFAM" id="SSF50494">
    <property type="entry name" value="Trypsin-like serine proteases"/>
    <property type="match status" value="1"/>
</dbReference>
<name>A0A4R4Q382_9ACTN</name>
<dbReference type="AlphaFoldDB" id="A0A4R4Q382"/>
<evidence type="ECO:0000313" key="5">
    <source>
        <dbReference type="Proteomes" id="UP000295075"/>
    </source>
</evidence>